<sequence>MQSTWLPGRVPKKCPTADISRPLICIPHSTAPLQHNIFTTALVCLPAVREGTIYDMVGYSPAQVPARSPIA</sequence>
<evidence type="ECO:0000313" key="2">
    <source>
        <dbReference type="Proteomes" id="UP000054485"/>
    </source>
</evidence>
<evidence type="ECO:0000313" key="1">
    <source>
        <dbReference type="EMBL" id="KIK49177.1"/>
    </source>
</evidence>
<dbReference type="Proteomes" id="UP000054485">
    <property type="component" value="Unassembled WGS sequence"/>
</dbReference>
<reference evidence="2" key="2">
    <citation type="submission" date="2015-01" db="EMBL/GenBank/DDBJ databases">
        <title>Evolutionary Origins and Diversification of the Mycorrhizal Mutualists.</title>
        <authorList>
            <consortium name="DOE Joint Genome Institute"/>
            <consortium name="Mycorrhizal Genomics Consortium"/>
            <person name="Kohler A."/>
            <person name="Kuo A."/>
            <person name="Nagy L.G."/>
            <person name="Floudas D."/>
            <person name="Copeland A."/>
            <person name="Barry K.W."/>
            <person name="Cichocki N."/>
            <person name="Veneault-Fourrey C."/>
            <person name="LaButti K."/>
            <person name="Lindquist E.A."/>
            <person name="Lipzen A."/>
            <person name="Lundell T."/>
            <person name="Morin E."/>
            <person name="Murat C."/>
            <person name="Riley R."/>
            <person name="Ohm R."/>
            <person name="Sun H."/>
            <person name="Tunlid A."/>
            <person name="Henrissat B."/>
            <person name="Grigoriev I.V."/>
            <person name="Hibbett D.S."/>
            <person name="Martin F."/>
        </authorList>
    </citation>
    <scope>NUCLEOTIDE SEQUENCE [LARGE SCALE GENOMIC DNA]</scope>
    <source>
        <strain evidence="2">UH-Slu-Lm8-n1</strain>
    </source>
</reference>
<gene>
    <name evidence="1" type="ORF">CY34DRAFT_797570</name>
</gene>
<dbReference type="EMBL" id="KN835134">
    <property type="protein sequence ID" value="KIK49177.1"/>
    <property type="molecule type" value="Genomic_DNA"/>
</dbReference>
<keyword evidence="2" id="KW-1185">Reference proteome</keyword>
<protein>
    <submittedName>
        <fullName evidence="1">Uncharacterized protein</fullName>
    </submittedName>
</protein>
<dbReference type="AlphaFoldDB" id="A0A0D0BUF7"/>
<dbReference type="InParanoid" id="A0A0D0BUF7"/>
<accession>A0A0D0BUF7</accession>
<name>A0A0D0BUF7_9AGAM</name>
<dbReference type="HOGENOM" id="CLU_2741738_0_0_1"/>
<reference evidence="1 2" key="1">
    <citation type="submission" date="2014-04" db="EMBL/GenBank/DDBJ databases">
        <authorList>
            <consortium name="DOE Joint Genome Institute"/>
            <person name="Kuo A."/>
            <person name="Ruytinx J."/>
            <person name="Rineau F."/>
            <person name="Colpaert J."/>
            <person name="Kohler A."/>
            <person name="Nagy L.G."/>
            <person name="Floudas D."/>
            <person name="Copeland A."/>
            <person name="Barry K.W."/>
            <person name="Cichocki N."/>
            <person name="Veneault-Fourrey C."/>
            <person name="LaButti K."/>
            <person name="Lindquist E.A."/>
            <person name="Lipzen A."/>
            <person name="Lundell T."/>
            <person name="Morin E."/>
            <person name="Murat C."/>
            <person name="Sun H."/>
            <person name="Tunlid A."/>
            <person name="Henrissat B."/>
            <person name="Grigoriev I.V."/>
            <person name="Hibbett D.S."/>
            <person name="Martin F."/>
            <person name="Nordberg H.P."/>
            <person name="Cantor M.N."/>
            <person name="Hua S.X."/>
        </authorList>
    </citation>
    <scope>NUCLEOTIDE SEQUENCE [LARGE SCALE GENOMIC DNA]</scope>
    <source>
        <strain evidence="1 2">UH-Slu-Lm8-n1</strain>
    </source>
</reference>
<proteinExistence type="predicted"/>
<organism evidence="1 2">
    <name type="scientific">Suillus luteus UH-Slu-Lm8-n1</name>
    <dbReference type="NCBI Taxonomy" id="930992"/>
    <lineage>
        <taxon>Eukaryota</taxon>
        <taxon>Fungi</taxon>
        <taxon>Dikarya</taxon>
        <taxon>Basidiomycota</taxon>
        <taxon>Agaricomycotina</taxon>
        <taxon>Agaricomycetes</taxon>
        <taxon>Agaricomycetidae</taxon>
        <taxon>Boletales</taxon>
        <taxon>Suillineae</taxon>
        <taxon>Suillaceae</taxon>
        <taxon>Suillus</taxon>
    </lineage>
</organism>